<evidence type="ECO:0000313" key="1">
    <source>
        <dbReference type="EMBL" id="MBS4539454.1"/>
    </source>
</evidence>
<dbReference type="AlphaFoldDB" id="A0A942Z9S1"/>
<dbReference type="EMBL" id="WSFT01000050">
    <property type="protein sequence ID" value="MBS4539454.1"/>
    <property type="molecule type" value="Genomic_DNA"/>
</dbReference>
<name>A0A942Z9S1_9FIRM</name>
<sequence length="163" mass="19174">MRYSKRLEEIIKHNKDVSSLTKHYRDYEILGAMHTVVDWSGDFHSCFYDSLSIQAKAIDFDYEYIYVIDIDKKRIEMEVVCNNLELDCKSYLFGVLNSINEKLVYGKCYVFGDKVVYSMSENYSGITVYEDMSRFSQNVYEDVKDSIRIISEVLIKSQFSYGK</sequence>
<comment type="caution">
    <text evidence="1">The sequence shown here is derived from an EMBL/GenBank/DDBJ whole genome shotgun (WGS) entry which is preliminary data.</text>
</comment>
<reference evidence="1" key="1">
    <citation type="submission" date="2019-12" db="EMBL/GenBank/DDBJ databases">
        <title>Clostridiaceae gen. nov. sp. nov., isolated from sediment in Xinjiang, China.</title>
        <authorList>
            <person name="Zhang R."/>
        </authorList>
    </citation>
    <scope>NUCLEOTIDE SEQUENCE</scope>
    <source>
        <strain evidence="1">D2Q-11</strain>
    </source>
</reference>
<evidence type="ECO:0000313" key="2">
    <source>
        <dbReference type="Proteomes" id="UP000724672"/>
    </source>
</evidence>
<accession>A0A942Z9S1</accession>
<gene>
    <name evidence="1" type="ORF">GOQ27_13340</name>
</gene>
<organism evidence="1 2">
    <name type="scientific">Anaeromonas frigoriresistens</name>
    <dbReference type="NCBI Taxonomy" id="2683708"/>
    <lineage>
        <taxon>Bacteria</taxon>
        <taxon>Bacillati</taxon>
        <taxon>Bacillota</taxon>
        <taxon>Tissierellia</taxon>
        <taxon>Tissierellales</taxon>
        <taxon>Thermohalobacteraceae</taxon>
        <taxon>Anaeromonas</taxon>
    </lineage>
</organism>
<keyword evidence="2" id="KW-1185">Reference proteome</keyword>
<proteinExistence type="predicted"/>
<dbReference type="Proteomes" id="UP000724672">
    <property type="component" value="Unassembled WGS sequence"/>
</dbReference>
<protein>
    <submittedName>
        <fullName evidence="1">Uncharacterized protein</fullName>
    </submittedName>
</protein>
<dbReference type="RefSeq" id="WP_203367371.1">
    <property type="nucleotide sequence ID" value="NZ_WSFT01000050.1"/>
</dbReference>